<keyword evidence="6" id="KW-1185">Reference proteome</keyword>
<evidence type="ECO:0000259" key="3">
    <source>
        <dbReference type="Pfam" id="PF25954"/>
    </source>
</evidence>
<dbReference type="InterPro" id="IPR058792">
    <property type="entry name" value="Beta-barrel_RND_2"/>
</dbReference>
<organism evidence="5 6">
    <name type="scientific">Caenibius tardaugens NBRC 16725</name>
    <dbReference type="NCBI Taxonomy" id="1219035"/>
    <lineage>
        <taxon>Bacteria</taxon>
        <taxon>Pseudomonadati</taxon>
        <taxon>Pseudomonadota</taxon>
        <taxon>Alphaproteobacteria</taxon>
        <taxon>Sphingomonadales</taxon>
        <taxon>Erythrobacteraceae</taxon>
        <taxon>Caenibius</taxon>
    </lineage>
</organism>
<proteinExistence type="inferred from homology"/>
<dbReference type="Gene3D" id="2.40.420.20">
    <property type="match status" value="1"/>
</dbReference>
<dbReference type="GO" id="GO:0015562">
    <property type="term" value="F:efflux transmembrane transporter activity"/>
    <property type="evidence" value="ECO:0007669"/>
    <property type="project" value="TreeGrafter"/>
</dbReference>
<reference evidence="5 6" key="1">
    <citation type="submission" date="2013-09" db="EMBL/GenBank/DDBJ databases">
        <title>Whole genome shotgun sequence of Novosphingobium tardaugens NBRC 16725.</title>
        <authorList>
            <person name="Isaki S."/>
            <person name="Hosoyama A."/>
            <person name="Tsuchikane K."/>
            <person name="Katsumata H."/>
            <person name="Ando Y."/>
            <person name="Yamazaki S."/>
            <person name="Fujita N."/>
        </authorList>
    </citation>
    <scope>NUCLEOTIDE SEQUENCE [LARGE SCALE GENOMIC DNA]</scope>
    <source>
        <strain evidence="5 6">NBRC 16725</strain>
    </source>
</reference>
<dbReference type="GO" id="GO:1990195">
    <property type="term" value="C:macrolide transmembrane transporter complex"/>
    <property type="evidence" value="ECO:0007669"/>
    <property type="project" value="InterPro"/>
</dbReference>
<name>U2Y953_9SPHN</name>
<keyword evidence="2" id="KW-0175">Coiled coil</keyword>
<dbReference type="Gene3D" id="6.10.140.1990">
    <property type="match status" value="1"/>
</dbReference>
<dbReference type="PANTHER" id="PTHR30469:SF29">
    <property type="entry name" value="BLR2860 PROTEIN"/>
    <property type="match status" value="1"/>
</dbReference>
<evidence type="ECO:0000313" key="5">
    <source>
        <dbReference type="EMBL" id="GAD49801.1"/>
    </source>
</evidence>
<comment type="caution">
    <text evidence="5">The sequence shown here is derived from an EMBL/GenBank/DDBJ whole genome shotgun (WGS) entry which is preliminary data.</text>
</comment>
<dbReference type="InterPro" id="IPR030190">
    <property type="entry name" value="MacA_alpha-hairpin_sf"/>
</dbReference>
<dbReference type="InterPro" id="IPR006143">
    <property type="entry name" value="RND_pump_MFP"/>
</dbReference>
<dbReference type="SUPFAM" id="SSF111369">
    <property type="entry name" value="HlyD-like secretion proteins"/>
    <property type="match status" value="1"/>
</dbReference>
<dbReference type="eggNOG" id="COG0845">
    <property type="taxonomic scope" value="Bacteria"/>
</dbReference>
<dbReference type="PANTHER" id="PTHR30469">
    <property type="entry name" value="MULTIDRUG RESISTANCE PROTEIN MDTA"/>
    <property type="match status" value="1"/>
</dbReference>
<feature type="domain" description="Multidrug resistance protein MdtA-like C-terminal permuted SH3" evidence="4">
    <location>
        <begin position="240"/>
        <end position="302"/>
    </location>
</feature>
<gene>
    <name evidence="5" type="ORF">NT2_06_02410</name>
</gene>
<dbReference type="FunFam" id="2.40.30.170:FF:000010">
    <property type="entry name" value="Efflux RND transporter periplasmic adaptor subunit"/>
    <property type="match status" value="1"/>
</dbReference>
<feature type="domain" description="CusB-like beta-barrel" evidence="3">
    <location>
        <begin position="162"/>
        <end position="233"/>
    </location>
</feature>
<dbReference type="InterPro" id="IPR058627">
    <property type="entry name" value="MdtA-like_C"/>
</dbReference>
<dbReference type="GO" id="GO:1990961">
    <property type="term" value="P:xenobiotic detoxification by transmembrane export across the plasma membrane"/>
    <property type="evidence" value="ECO:0007669"/>
    <property type="project" value="InterPro"/>
</dbReference>
<evidence type="ECO:0000313" key="6">
    <source>
        <dbReference type="Proteomes" id="UP000016568"/>
    </source>
</evidence>
<dbReference type="Gene3D" id="2.40.30.170">
    <property type="match status" value="1"/>
</dbReference>
<protein>
    <submittedName>
        <fullName evidence="5">Putative HlyD family secretion protein</fullName>
    </submittedName>
</protein>
<evidence type="ECO:0000256" key="2">
    <source>
        <dbReference type="ARBA" id="ARBA00023054"/>
    </source>
</evidence>
<dbReference type="GO" id="GO:0019898">
    <property type="term" value="C:extrinsic component of membrane"/>
    <property type="evidence" value="ECO:0007669"/>
    <property type="project" value="InterPro"/>
</dbReference>
<dbReference type="Proteomes" id="UP000016568">
    <property type="component" value="Unassembled WGS sequence"/>
</dbReference>
<dbReference type="GO" id="GO:0030313">
    <property type="term" value="C:cell envelope"/>
    <property type="evidence" value="ECO:0007669"/>
    <property type="project" value="UniProtKB-SubCell"/>
</dbReference>
<evidence type="ECO:0000256" key="1">
    <source>
        <dbReference type="ARBA" id="ARBA00009477"/>
    </source>
</evidence>
<dbReference type="NCBIfam" id="TIGR01730">
    <property type="entry name" value="RND_mfp"/>
    <property type="match status" value="1"/>
</dbReference>
<dbReference type="EMBL" id="BASZ01000006">
    <property type="protein sequence ID" value="GAD49801.1"/>
    <property type="molecule type" value="Genomic_DNA"/>
</dbReference>
<accession>U2Y953</accession>
<dbReference type="Pfam" id="PF25954">
    <property type="entry name" value="Beta-barrel_RND_2"/>
    <property type="match status" value="1"/>
</dbReference>
<dbReference type="AlphaFoldDB" id="U2Y953"/>
<dbReference type="Gene3D" id="2.40.50.100">
    <property type="match status" value="1"/>
</dbReference>
<dbReference type="Pfam" id="PF25967">
    <property type="entry name" value="RND-MFP_C"/>
    <property type="match status" value="1"/>
</dbReference>
<evidence type="ECO:0000259" key="4">
    <source>
        <dbReference type="Pfam" id="PF25967"/>
    </source>
</evidence>
<dbReference type="GO" id="GO:1990281">
    <property type="term" value="C:efflux pump complex"/>
    <property type="evidence" value="ECO:0007669"/>
    <property type="project" value="TreeGrafter"/>
</dbReference>
<comment type="similarity">
    <text evidence="1">Belongs to the membrane fusion protein (MFP) (TC 8.A.1) family.</text>
</comment>
<sequence length="323" mass="34102">MAVTATFVEPRDVPTALQAVGSLRAVQEVMLAPEVAGRVTAIRFQPGARVGAGAPLVQLFDGPERADRAAAVAKADLARVQLARSRELAPSGAESKDVLDQRRAEYAQAMAAVHQLDARIAQKRVVAPFAGQIGVRRINLGQYLNPGDAVASLTALDRLYADFNVPQQDLAQLHVGGTVQLTSDAWPGRTFTGRVTTIEPRIGEDSRNVMVQALLPNPGQLLRPGMYVNVALELAAQTGALVVPATAIQTSASGDSVTVIRGRTPRKEGNAEMVGVVTGRRIGDSVVVTKGLKPGDVVVTEGQIRVQPGAPVRVVRIVPAMKD</sequence>